<reference evidence="1 2" key="1">
    <citation type="submission" date="2017-09" db="EMBL/GenBank/DDBJ databases">
        <authorList>
            <person name="Ehlers B."/>
            <person name="Leendertz F.H."/>
        </authorList>
    </citation>
    <scope>NUCLEOTIDE SEQUENCE [LARGE SCALE GENOMIC DNA]</scope>
    <source>
        <strain evidence="1 2">DSM 45537</strain>
    </source>
</reference>
<organism evidence="1 2">
    <name type="scientific">Nocardia amikacinitolerans</name>
    <dbReference type="NCBI Taxonomy" id="756689"/>
    <lineage>
        <taxon>Bacteria</taxon>
        <taxon>Bacillati</taxon>
        <taxon>Actinomycetota</taxon>
        <taxon>Actinomycetes</taxon>
        <taxon>Mycobacteriales</taxon>
        <taxon>Nocardiaceae</taxon>
        <taxon>Nocardia</taxon>
    </lineage>
</organism>
<dbReference type="RefSeq" id="WP_097245807.1">
    <property type="nucleotide sequence ID" value="NZ_OBEG01000003.1"/>
</dbReference>
<gene>
    <name evidence="1" type="ORF">SAMN04244553_3565</name>
</gene>
<keyword evidence="2" id="KW-1185">Reference proteome</keyword>
<evidence type="ECO:0000313" key="1">
    <source>
        <dbReference type="EMBL" id="SNY83792.1"/>
    </source>
</evidence>
<protein>
    <submittedName>
        <fullName evidence="1">Uncharacterized protein</fullName>
    </submittedName>
</protein>
<dbReference type="Proteomes" id="UP000219565">
    <property type="component" value="Unassembled WGS sequence"/>
</dbReference>
<sequence length="174" mass="19769">MTSRSRQAGQLAYRLCQRTGCHVECNYLGPRRDSYGGWRIEWCDGPTEVEMRQHVADLAAPLPAIATADLRYGRGDTDQARAVALLLWLDEHRADARHLGWNLAYEVYRETSYPNRADDIWQARAKTLLRATRHGVMSDEALALLREHATVGWDSTLAWLDSPTDGARHLRVVQ</sequence>
<proteinExistence type="predicted"/>
<dbReference type="AlphaFoldDB" id="A0A285LG14"/>
<dbReference type="OrthoDB" id="3830717at2"/>
<accession>A0A285LG14</accession>
<dbReference type="EMBL" id="OBEG01000003">
    <property type="protein sequence ID" value="SNY83792.1"/>
    <property type="molecule type" value="Genomic_DNA"/>
</dbReference>
<evidence type="ECO:0000313" key="2">
    <source>
        <dbReference type="Proteomes" id="UP000219565"/>
    </source>
</evidence>
<name>A0A285LG14_9NOCA</name>